<dbReference type="OrthoDB" id="7306802at2"/>
<dbReference type="EMBL" id="JXXE01000257">
    <property type="protein sequence ID" value="KIZ42384.1"/>
    <property type="molecule type" value="Genomic_DNA"/>
</dbReference>
<evidence type="ECO:0000259" key="1">
    <source>
        <dbReference type="Pfam" id="PF06568"/>
    </source>
</evidence>
<organism evidence="2 3">
    <name type="scientific">Rhodopseudomonas palustris</name>
    <dbReference type="NCBI Taxonomy" id="1076"/>
    <lineage>
        <taxon>Bacteria</taxon>
        <taxon>Pseudomonadati</taxon>
        <taxon>Pseudomonadota</taxon>
        <taxon>Alphaproteobacteria</taxon>
        <taxon>Hyphomicrobiales</taxon>
        <taxon>Nitrobacteraceae</taxon>
        <taxon>Rhodopseudomonas</taxon>
    </lineage>
</organism>
<protein>
    <recommendedName>
        <fullName evidence="1">YjiS-like domain-containing protein</fullName>
    </recommendedName>
</protein>
<name>A0A0D7ENH6_RHOPL</name>
<comment type="caution">
    <text evidence="2">The sequence shown here is derived from an EMBL/GenBank/DDBJ whole genome shotgun (WGS) entry which is preliminary data.</text>
</comment>
<dbReference type="Pfam" id="PF06568">
    <property type="entry name" value="YjiS-like"/>
    <property type="match status" value="1"/>
</dbReference>
<dbReference type="Proteomes" id="UP000032515">
    <property type="component" value="Unassembled WGS sequence"/>
</dbReference>
<dbReference type="InterPro" id="IPR009506">
    <property type="entry name" value="YjiS-like"/>
</dbReference>
<dbReference type="AlphaFoldDB" id="A0A0D7ENH6"/>
<sequence length="67" mass="7984">MSTCSDHTMTNHHDLSSLGLLRAVLQTWRDRQRQRHELAKLSERDMHDLGISWSDMMFEAEKPFWRG</sequence>
<reference evidence="2 3" key="1">
    <citation type="submission" date="2014-11" db="EMBL/GenBank/DDBJ databases">
        <title>Genomics and ecophysiology of heterotrophic nitrogen fixing bacteria isolated from estuarine surface water.</title>
        <authorList>
            <person name="Bentzon-Tilia M."/>
            <person name="Severin I."/>
            <person name="Hansen L.H."/>
            <person name="Riemann L."/>
        </authorList>
    </citation>
    <scope>NUCLEOTIDE SEQUENCE [LARGE SCALE GENOMIC DNA]</scope>
    <source>
        <strain evidence="2 3">BAL398</strain>
    </source>
</reference>
<accession>A0A0D7ENH6</accession>
<proteinExistence type="predicted"/>
<evidence type="ECO:0000313" key="3">
    <source>
        <dbReference type="Proteomes" id="UP000032515"/>
    </source>
</evidence>
<evidence type="ECO:0000313" key="2">
    <source>
        <dbReference type="EMBL" id="KIZ42384.1"/>
    </source>
</evidence>
<feature type="domain" description="YjiS-like" evidence="1">
    <location>
        <begin position="21"/>
        <end position="55"/>
    </location>
</feature>
<gene>
    <name evidence="2" type="ORF">OO17_12935</name>
</gene>
<dbReference type="PATRIC" id="fig|1076.23.peg.2674"/>